<organism evidence="2 3">
    <name type="scientific">Platysternon megacephalum</name>
    <name type="common">big-headed turtle</name>
    <dbReference type="NCBI Taxonomy" id="55544"/>
    <lineage>
        <taxon>Eukaryota</taxon>
        <taxon>Metazoa</taxon>
        <taxon>Chordata</taxon>
        <taxon>Craniata</taxon>
        <taxon>Vertebrata</taxon>
        <taxon>Euteleostomi</taxon>
        <taxon>Archelosauria</taxon>
        <taxon>Testudinata</taxon>
        <taxon>Testudines</taxon>
        <taxon>Cryptodira</taxon>
        <taxon>Durocryptodira</taxon>
        <taxon>Testudinoidea</taxon>
        <taxon>Platysternidae</taxon>
        <taxon>Platysternon</taxon>
    </lineage>
</organism>
<comment type="caution">
    <text evidence="2">The sequence shown here is derived from an EMBL/GenBank/DDBJ whole genome shotgun (WGS) entry which is preliminary data.</text>
</comment>
<evidence type="ECO:0000313" key="3">
    <source>
        <dbReference type="Proteomes" id="UP000297703"/>
    </source>
</evidence>
<feature type="chain" id="PRO_5020041871" evidence="1">
    <location>
        <begin position="20"/>
        <end position="101"/>
    </location>
</feature>
<gene>
    <name evidence="2" type="ORF">DR999_PMT05807</name>
</gene>
<protein>
    <submittedName>
        <fullName evidence="2">Heparan sulfate glucosamine 3-O-sulfotransferase 2</fullName>
    </submittedName>
</protein>
<dbReference type="GO" id="GO:0016740">
    <property type="term" value="F:transferase activity"/>
    <property type="evidence" value="ECO:0007669"/>
    <property type="project" value="UniProtKB-KW"/>
</dbReference>
<accession>A0A4D9EJQ0</accession>
<feature type="signal peptide" evidence="1">
    <location>
        <begin position="1"/>
        <end position="19"/>
    </location>
</feature>
<proteinExistence type="predicted"/>
<keyword evidence="3" id="KW-1185">Reference proteome</keyword>
<reference evidence="2 3" key="1">
    <citation type="submission" date="2019-04" db="EMBL/GenBank/DDBJ databases">
        <title>Draft genome of the big-headed turtle Platysternon megacephalum.</title>
        <authorList>
            <person name="Gong S."/>
        </authorList>
    </citation>
    <scope>NUCLEOTIDE SEQUENCE [LARGE SCALE GENOMIC DNA]</scope>
    <source>
        <strain evidence="2">DO16091913</strain>
        <tissue evidence="2">Muscle</tissue>
    </source>
</reference>
<keyword evidence="1" id="KW-0732">Signal</keyword>
<dbReference type="Proteomes" id="UP000297703">
    <property type="component" value="Unassembled WGS sequence"/>
</dbReference>
<name>A0A4D9EJQ0_9SAUR</name>
<keyword evidence="2" id="KW-0808">Transferase</keyword>
<reference evidence="2 3" key="2">
    <citation type="submission" date="2019-04" db="EMBL/GenBank/DDBJ databases">
        <title>The genome sequence of big-headed turtle.</title>
        <authorList>
            <person name="Gong S."/>
        </authorList>
    </citation>
    <scope>NUCLEOTIDE SEQUENCE [LARGE SCALE GENOMIC DNA]</scope>
    <source>
        <strain evidence="2">DO16091913</strain>
        <tissue evidence="2">Muscle</tissue>
    </source>
</reference>
<dbReference type="EMBL" id="QXTE01000037">
    <property type="protein sequence ID" value="TFK10997.1"/>
    <property type="molecule type" value="Genomic_DNA"/>
</dbReference>
<evidence type="ECO:0000256" key="1">
    <source>
        <dbReference type="SAM" id="SignalP"/>
    </source>
</evidence>
<dbReference type="AlphaFoldDB" id="A0A4D9EJQ0"/>
<sequence length="101" mass="12024">MTLVYFTVWLIWYFESTLAFSSQNYEKFPSFGHSSPDSNPWGCYKSATIIYFGKLTWMWKDEVEEIDGQLKGRRRRSVKERQKARGRARPEMLSMNVICRP</sequence>
<evidence type="ECO:0000313" key="2">
    <source>
        <dbReference type="EMBL" id="TFK10997.1"/>
    </source>
</evidence>